<protein>
    <submittedName>
        <fullName evidence="4">AsmA-like C-terminal region-containing protein</fullName>
    </submittedName>
</protein>
<dbReference type="PANTHER" id="PTHR30441:SF8">
    <property type="entry name" value="DUF748 DOMAIN-CONTAINING PROTEIN"/>
    <property type="match status" value="1"/>
</dbReference>
<sequence>MKISGRKILRKTLKTSGIVIGSIVLLMFLLPMIFPGFVSKKIKSWANNAITSELNFSKARLSFFKHFPSLTLTLYDFTLKGSAPYSQDTLIAAKEVAFGVDLSTVFKSSININEIYLSNAAIRILVNDKGQANYNVYKSDTTASVNPNDSSSASLKIEKIQIEKSKLFYDDQSIPILISADNFNYTGKGDLSKSVFDLYSKMEIGSFDLVYDYTPYIISKKVSADLVTKINTHSLELRFEKNDLLINTLPVAFKGQFDFLEKGYNMDFRLISRTTNLHDVFTALPPQYAGWLDSTDVRGKTEMDAYLTGKYIVEENKMPDLGFNLKIRDGYIANNHAPSPVTNLFLNFDTKLPSLSPDSLSVNIDSIFFNIDKDYFSSIIQLKGLNEPYIKAAIRADMDLEKWNRAFGVKSFAIKGKYRLNCTADGKYARGVVKSGLRQVDTVITSVPVFKLTSSLTDGYFKYASLPHAIDKISFDINASCPDNNIHHASVDIADIQVKAIDNFLKGFVHVSGAKDYPVNAQLQSVIDLASIKQFYPVDSIDLKGALNIDLVTKGYYNPSKKLLPVTSAKIVLNDGAVKTKYYPAPIDQIQVDAMVKTTKGTMQDLNVNIKPISFSFEGQPFRLRADLSNFDNLRYVVTSRGIIDLGKIYKVFAINGYNVDGYVKTNVSLAGTQADATAGRYDQLNNHGTIDVRKIAFTSDLFPMPFVISSGNFRFDQDKIWMNNFNASYGKTAVVLQGYLENILNYATKTDAPLKGTFDVNTKYFLVDEFMAFADNSSTTTSKQTSTQPSGVVIIPANLSLQLTANADRVMYSGIELKNFKGGVLVDSGKLKLNKTGFTLIDAPVSMNATYQTLSPKKAVFDYHIDAQNFDVKKAYNEIQLFHDMASSAANAEGIVSLNYTLSGKLDENMMPVYPSLKGGGTLSLQKVKVKGLKLFSAVSKETNRDSLSNPDLSKVDIKSTISNNIITIERTKMRVFGFRPRFEGQVSFDGRLNLSGRIGLPPFGIFGIPFTVSGTQENPVVKLKRSKESGKLEETEEKKED</sequence>
<feature type="transmembrane region" description="Helical" evidence="2">
    <location>
        <begin position="12"/>
        <end position="34"/>
    </location>
</feature>
<dbReference type="EMBL" id="JAULBC010000004">
    <property type="protein sequence ID" value="MEX6688665.1"/>
    <property type="molecule type" value="Genomic_DNA"/>
</dbReference>
<organism evidence="4 5">
    <name type="scientific">Danxiaibacter flavus</name>
    <dbReference type="NCBI Taxonomy" id="3049108"/>
    <lineage>
        <taxon>Bacteria</taxon>
        <taxon>Pseudomonadati</taxon>
        <taxon>Bacteroidota</taxon>
        <taxon>Chitinophagia</taxon>
        <taxon>Chitinophagales</taxon>
        <taxon>Chitinophagaceae</taxon>
        <taxon>Danxiaibacter</taxon>
    </lineage>
</organism>
<dbReference type="InterPro" id="IPR052894">
    <property type="entry name" value="AsmA-related"/>
</dbReference>
<dbReference type="Proteomes" id="UP001560573">
    <property type="component" value="Unassembled WGS sequence"/>
</dbReference>
<evidence type="ECO:0000259" key="3">
    <source>
        <dbReference type="Pfam" id="PF05170"/>
    </source>
</evidence>
<keyword evidence="2" id="KW-1133">Transmembrane helix</keyword>
<feature type="compositionally biased region" description="Basic and acidic residues" evidence="1">
    <location>
        <begin position="1028"/>
        <end position="1043"/>
    </location>
</feature>
<feature type="region of interest" description="Disordered" evidence="1">
    <location>
        <begin position="1023"/>
        <end position="1043"/>
    </location>
</feature>
<evidence type="ECO:0000256" key="1">
    <source>
        <dbReference type="SAM" id="MobiDB-lite"/>
    </source>
</evidence>
<name>A0ABV3ZGR0_9BACT</name>
<reference evidence="4 5" key="1">
    <citation type="submission" date="2023-07" db="EMBL/GenBank/DDBJ databases">
        <authorList>
            <person name="Lian W.-H."/>
        </authorList>
    </citation>
    <scope>NUCLEOTIDE SEQUENCE [LARGE SCALE GENOMIC DNA]</scope>
    <source>
        <strain evidence="4 5">SYSU DXS3180</strain>
    </source>
</reference>
<keyword evidence="5" id="KW-1185">Reference proteome</keyword>
<accession>A0ABV3ZGR0</accession>
<dbReference type="Pfam" id="PF05170">
    <property type="entry name" value="AsmA"/>
    <property type="match status" value="1"/>
</dbReference>
<evidence type="ECO:0000313" key="5">
    <source>
        <dbReference type="Proteomes" id="UP001560573"/>
    </source>
</evidence>
<evidence type="ECO:0000256" key="2">
    <source>
        <dbReference type="SAM" id="Phobius"/>
    </source>
</evidence>
<evidence type="ECO:0000313" key="4">
    <source>
        <dbReference type="EMBL" id="MEX6688665.1"/>
    </source>
</evidence>
<feature type="domain" description="AsmA" evidence="3">
    <location>
        <begin position="10"/>
        <end position="173"/>
    </location>
</feature>
<dbReference type="InterPro" id="IPR007844">
    <property type="entry name" value="AsmA"/>
</dbReference>
<keyword evidence="2" id="KW-0472">Membrane</keyword>
<dbReference type="PANTHER" id="PTHR30441">
    <property type="entry name" value="DUF748 DOMAIN-CONTAINING PROTEIN"/>
    <property type="match status" value="1"/>
</dbReference>
<proteinExistence type="predicted"/>
<keyword evidence="2" id="KW-0812">Transmembrane</keyword>
<comment type="caution">
    <text evidence="4">The sequence shown here is derived from an EMBL/GenBank/DDBJ whole genome shotgun (WGS) entry which is preliminary data.</text>
</comment>
<dbReference type="RefSeq" id="WP_369330074.1">
    <property type="nucleotide sequence ID" value="NZ_JAULBC010000004.1"/>
</dbReference>
<gene>
    <name evidence="4" type="ORF">QTN47_14215</name>
</gene>